<dbReference type="InterPro" id="IPR013216">
    <property type="entry name" value="Methyltransf_11"/>
</dbReference>
<reference evidence="3 4" key="1">
    <citation type="submission" date="2017-06" db="EMBL/GenBank/DDBJ databases">
        <title>Description of Rhodopirellula bahusiensis sp. nov.</title>
        <authorList>
            <person name="Kizina J."/>
            <person name="Harder J."/>
        </authorList>
    </citation>
    <scope>NUCLEOTIDE SEQUENCE [LARGE SCALE GENOMIC DNA]</scope>
    <source>
        <strain evidence="3 4">SWK21</strain>
    </source>
</reference>
<feature type="compositionally biased region" description="Basic and acidic residues" evidence="1">
    <location>
        <begin position="27"/>
        <end position="41"/>
    </location>
</feature>
<dbReference type="GO" id="GO:0008757">
    <property type="term" value="F:S-adenosylmethionine-dependent methyltransferase activity"/>
    <property type="evidence" value="ECO:0007669"/>
    <property type="project" value="InterPro"/>
</dbReference>
<dbReference type="PANTHER" id="PTHR42912:SF93">
    <property type="entry name" value="N6-ADENOSINE-METHYLTRANSFERASE TMT1A"/>
    <property type="match status" value="1"/>
</dbReference>
<accession>A0A2G1VYE5</accession>
<evidence type="ECO:0000259" key="2">
    <source>
        <dbReference type="Pfam" id="PF08241"/>
    </source>
</evidence>
<evidence type="ECO:0000256" key="1">
    <source>
        <dbReference type="SAM" id="MobiDB-lite"/>
    </source>
</evidence>
<evidence type="ECO:0000313" key="4">
    <source>
        <dbReference type="Proteomes" id="UP000225740"/>
    </source>
</evidence>
<evidence type="ECO:0000313" key="3">
    <source>
        <dbReference type="EMBL" id="PHQ31787.1"/>
    </source>
</evidence>
<dbReference type="SUPFAM" id="SSF53335">
    <property type="entry name" value="S-adenosyl-L-methionine-dependent methyltransferases"/>
    <property type="match status" value="1"/>
</dbReference>
<dbReference type="RefSeq" id="WP_099264110.1">
    <property type="nucleotide sequence ID" value="NZ_NIZW01000039.1"/>
</dbReference>
<proteinExistence type="predicted"/>
<feature type="domain" description="Methyltransferase type 11" evidence="2">
    <location>
        <begin position="101"/>
        <end position="195"/>
    </location>
</feature>
<organism evidence="3 4">
    <name type="scientific">Rhodopirellula bahusiensis</name>
    <dbReference type="NCBI Taxonomy" id="2014065"/>
    <lineage>
        <taxon>Bacteria</taxon>
        <taxon>Pseudomonadati</taxon>
        <taxon>Planctomycetota</taxon>
        <taxon>Planctomycetia</taxon>
        <taxon>Pirellulales</taxon>
        <taxon>Pirellulaceae</taxon>
        <taxon>Rhodopirellula</taxon>
    </lineage>
</organism>
<dbReference type="InterPro" id="IPR029063">
    <property type="entry name" value="SAM-dependent_MTases_sf"/>
</dbReference>
<dbReference type="Pfam" id="PF08241">
    <property type="entry name" value="Methyltransf_11"/>
    <property type="match status" value="1"/>
</dbReference>
<dbReference type="EMBL" id="NIZW01000039">
    <property type="protein sequence ID" value="PHQ31787.1"/>
    <property type="molecule type" value="Genomic_DNA"/>
</dbReference>
<feature type="compositionally biased region" description="Polar residues" evidence="1">
    <location>
        <begin position="9"/>
        <end position="21"/>
    </location>
</feature>
<dbReference type="Proteomes" id="UP000225740">
    <property type="component" value="Unassembled WGS sequence"/>
</dbReference>
<keyword evidence="4" id="KW-1185">Reference proteome</keyword>
<dbReference type="CDD" id="cd02440">
    <property type="entry name" value="AdoMet_MTases"/>
    <property type="match status" value="1"/>
</dbReference>
<keyword evidence="3" id="KW-0808">Transferase</keyword>
<dbReference type="GeneID" id="90611937"/>
<dbReference type="AlphaFoldDB" id="A0A2G1VYE5"/>
<dbReference type="InterPro" id="IPR050508">
    <property type="entry name" value="Methyltransf_Superfamily"/>
</dbReference>
<comment type="caution">
    <text evidence="3">The sequence shown here is derived from an EMBL/GenBank/DDBJ whole genome shotgun (WGS) entry which is preliminary data.</text>
</comment>
<dbReference type="Gene3D" id="3.40.50.150">
    <property type="entry name" value="Vaccinia Virus protein VP39"/>
    <property type="match status" value="1"/>
</dbReference>
<name>A0A2G1VYE5_9BACT</name>
<feature type="region of interest" description="Disordered" evidence="1">
    <location>
        <begin position="1"/>
        <end position="63"/>
    </location>
</feature>
<keyword evidence="3" id="KW-0489">Methyltransferase</keyword>
<sequence>MLELDSESHSNQSSETGSQAGTACVKSCDESVPSRDGDRKQNGKMNGGTAKKTRGAKPKPHESKLYDNLVPAYQALWPAVARRRILHNVNSLNIAAGTKVLEVGVGTGLSLDAYPRHADITGVDLSESMLSEAEDLIEQRGWDHISVQPMNAEKLTFEDASFDLVTSFHTISVVSHPERMMRELVRVCRPGGKILVINHFRSPNPLIARVVDSAGSLTRHLGWRTDLNVDELLNELPIQVMRCQKSNPLSLFRVLIAERKA</sequence>
<dbReference type="GO" id="GO:0032259">
    <property type="term" value="P:methylation"/>
    <property type="evidence" value="ECO:0007669"/>
    <property type="project" value="UniProtKB-KW"/>
</dbReference>
<protein>
    <submittedName>
        <fullName evidence="3">SAM-dependent methyltransferase</fullName>
    </submittedName>
</protein>
<dbReference type="OrthoDB" id="9772751at2"/>
<dbReference type="PANTHER" id="PTHR42912">
    <property type="entry name" value="METHYLTRANSFERASE"/>
    <property type="match status" value="1"/>
</dbReference>
<gene>
    <name evidence="3" type="ORF">CEE69_29245</name>
</gene>